<dbReference type="Gene3D" id="1.10.357.10">
    <property type="entry name" value="Tetracycline Repressor, domain 2"/>
    <property type="match status" value="1"/>
</dbReference>
<dbReference type="RefSeq" id="WP_141424302.1">
    <property type="nucleotide sequence ID" value="NZ_JASPFB010000010.1"/>
</dbReference>
<dbReference type="Proteomes" id="UP000319010">
    <property type="component" value="Unassembled WGS sequence"/>
</dbReference>
<dbReference type="SUPFAM" id="SSF48498">
    <property type="entry name" value="Tetracyclin repressor-like, C-terminal domain"/>
    <property type="match status" value="1"/>
</dbReference>
<dbReference type="GO" id="GO:0003700">
    <property type="term" value="F:DNA-binding transcription factor activity"/>
    <property type="evidence" value="ECO:0007669"/>
    <property type="project" value="TreeGrafter"/>
</dbReference>
<dbReference type="InterPro" id="IPR011075">
    <property type="entry name" value="TetR_C"/>
</dbReference>
<feature type="DNA-binding region" description="H-T-H motif" evidence="4">
    <location>
        <begin position="50"/>
        <end position="69"/>
    </location>
</feature>
<dbReference type="InterPro" id="IPR009057">
    <property type="entry name" value="Homeodomain-like_sf"/>
</dbReference>
<sequence length="241" mass="25892">MKPSGNGGTTGICIKNAVRPRPGGRSARVRRAVLDAVVELLGEGGVRAVTIAEVAKRSGVNASSIYRRWRSIDALILDAAQDLSLGAIEVADTGSLEGDLCATVKSVAAFLRTDLGSAMARALIDAPVEVLERIGDWPQFWASRLLRFEPVFARAAARGELADVDRSAIASVGEVIAAQVYFRVLFRREEIDADAARLIVRRALAAEGLSVRATVPCDLRTASGVRNPGRKARSQERYEHD</sequence>
<dbReference type="PRINTS" id="PR00455">
    <property type="entry name" value="HTHTETR"/>
</dbReference>
<keyword evidence="3" id="KW-0804">Transcription</keyword>
<dbReference type="PROSITE" id="PS50977">
    <property type="entry name" value="HTH_TETR_2"/>
    <property type="match status" value="1"/>
</dbReference>
<dbReference type="PANTHER" id="PTHR30055:SF148">
    <property type="entry name" value="TETR-FAMILY TRANSCRIPTIONAL REGULATOR"/>
    <property type="match status" value="1"/>
</dbReference>
<accession>A0A507ZZD8</accession>
<protein>
    <submittedName>
        <fullName evidence="6">TetR/AcrR family transcriptional regulator</fullName>
    </submittedName>
</protein>
<evidence type="ECO:0000259" key="5">
    <source>
        <dbReference type="PROSITE" id="PS50977"/>
    </source>
</evidence>
<proteinExistence type="predicted"/>
<evidence type="ECO:0000256" key="1">
    <source>
        <dbReference type="ARBA" id="ARBA00023015"/>
    </source>
</evidence>
<evidence type="ECO:0000256" key="3">
    <source>
        <dbReference type="ARBA" id="ARBA00023163"/>
    </source>
</evidence>
<organism evidence="6 7">
    <name type="scientific">Actinomyces johnsonii</name>
    <dbReference type="NCBI Taxonomy" id="544581"/>
    <lineage>
        <taxon>Bacteria</taxon>
        <taxon>Bacillati</taxon>
        <taxon>Actinomycetota</taxon>
        <taxon>Actinomycetes</taxon>
        <taxon>Actinomycetales</taxon>
        <taxon>Actinomycetaceae</taxon>
        <taxon>Actinomyces</taxon>
    </lineage>
</organism>
<dbReference type="Pfam" id="PF16859">
    <property type="entry name" value="TetR_C_11"/>
    <property type="match status" value="1"/>
</dbReference>
<dbReference type="AlphaFoldDB" id="A0A507ZZD8"/>
<evidence type="ECO:0000256" key="2">
    <source>
        <dbReference type="ARBA" id="ARBA00023125"/>
    </source>
</evidence>
<keyword evidence="1" id="KW-0805">Transcription regulation</keyword>
<evidence type="ECO:0000256" key="4">
    <source>
        <dbReference type="PROSITE-ProRule" id="PRU00335"/>
    </source>
</evidence>
<dbReference type="InterPro" id="IPR001647">
    <property type="entry name" value="HTH_TetR"/>
</dbReference>
<dbReference type="InterPro" id="IPR050109">
    <property type="entry name" value="HTH-type_TetR-like_transc_reg"/>
</dbReference>
<keyword evidence="2 4" id="KW-0238">DNA-binding</keyword>
<name>A0A507ZZD8_9ACTO</name>
<dbReference type="Pfam" id="PF00440">
    <property type="entry name" value="TetR_N"/>
    <property type="match status" value="1"/>
</dbReference>
<dbReference type="Gene3D" id="1.10.10.60">
    <property type="entry name" value="Homeodomain-like"/>
    <property type="match status" value="1"/>
</dbReference>
<feature type="domain" description="HTH tetR-type" evidence="5">
    <location>
        <begin position="27"/>
        <end position="87"/>
    </location>
</feature>
<comment type="caution">
    <text evidence="6">The sequence shown here is derived from an EMBL/GenBank/DDBJ whole genome shotgun (WGS) entry which is preliminary data.</text>
</comment>
<dbReference type="InterPro" id="IPR036271">
    <property type="entry name" value="Tet_transcr_reg_TetR-rel_C_sf"/>
</dbReference>
<dbReference type="PANTHER" id="PTHR30055">
    <property type="entry name" value="HTH-TYPE TRANSCRIPTIONAL REGULATOR RUTR"/>
    <property type="match status" value="1"/>
</dbReference>
<dbReference type="SUPFAM" id="SSF46689">
    <property type="entry name" value="Homeodomain-like"/>
    <property type="match status" value="1"/>
</dbReference>
<dbReference type="EMBL" id="VICB01000010">
    <property type="protein sequence ID" value="TQD43106.1"/>
    <property type="molecule type" value="Genomic_DNA"/>
</dbReference>
<evidence type="ECO:0000313" key="7">
    <source>
        <dbReference type="Proteomes" id="UP000319010"/>
    </source>
</evidence>
<dbReference type="GO" id="GO:0000976">
    <property type="term" value="F:transcription cis-regulatory region binding"/>
    <property type="evidence" value="ECO:0007669"/>
    <property type="project" value="TreeGrafter"/>
</dbReference>
<evidence type="ECO:0000313" key="6">
    <source>
        <dbReference type="EMBL" id="TQD43106.1"/>
    </source>
</evidence>
<reference evidence="6 7" key="1">
    <citation type="submission" date="2019-06" db="EMBL/GenBank/DDBJ databases">
        <title>Draft genome sequence of Actinomyces johnsonii CCUG 34287T.</title>
        <authorList>
            <person name="Salva-Serra F."/>
            <person name="Cardew S."/>
            <person name="Moore E."/>
        </authorList>
    </citation>
    <scope>NUCLEOTIDE SEQUENCE [LARGE SCALE GENOMIC DNA]</scope>
    <source>
        <strain evidence="6 7">CCUG 34287</strain>
    </source>
</reference>
<gene>
    <name evidence="6" type="ORF">FK256_07395</name>
</gene>